<protein>
    <recommendedName>
        <fullName evidence="12">FtsX-like permease family protein</fullName>
    </recommendedName>
</protein>
<feature type="transmembrane region" description="Helical" evidence="7">
    <location>
        <begin position="25"/>
        <end position="50"/>
    </location>
</feature>
<keyword evidence="3 7" id="KW-0812">Transmembrane</keyword>
<evidence type="ECO:0008006" key="12">
    <source>
        <dbReference type="Google" id="ProtNLM"/>
    </source>
</evidence>
<feature type="transmembrane region" description="Helical" evidence="7">
    <location>
        <begin position="743"/>
        <end position="761"/>
    </location>
</feature>
<feature type="transmembrane region" description="Helical" evidence="7">
    <location>
        <begin position="291"/>
        <end position="315"/>
    </location>
</feature>
<evidence type="ECO:0000256" key="2">
    <source>
        <dbReference type="ARBA" id="ARBA00022475"/>
    </source>
</evidence>
<dbReference type="Pfam" id="PF12704">
    <property type="entry name" value="MacB_PCD"/>
    <property type="match status" value="2"/>
</dbReference>
<dbReference type="PANTHER" id="PTHR30572:SF4">
    <property type="entry name" value="ABC TRANSPORTER PERMEASE YTRF"/>
    <property type="match status" value="1"/>
</dbReference>
<keyword evidence="5 7" id="KW-0472">Membrane</keyword>
<feature type="transmembrane region" description="Helical" evidence="7">
    <location>
        <begin position="690"/>
        <end position="710"/>
    </location>
</feature>
<feature type="domain" description="MacB-like periplasmic core" evidence="9">
    <location>
        <begin position="26"/>
        <end position="250"/>
    </location>
</feature>
<evidence type="ECO:0000256" key="4">
    <source>
        <dbReference type="ARBA" id="ARBA00022989"/>
    </source>
</evidence>
<evidence type="ECO:0000256" key="7">
    <source>
        <dbReference type="SAM" id="Phobius"/>
    </source>
</evidence>
<gene>
    <name evidence="10" type="ORF">JF50_13575</name>
</gene>
<comment type="similarity">
    <text evidence="6">Belongs to the ABC-4 integral membrane protein family.</text>
</comment>
<dbReference type="AlphaFoldDB" id="A0A0C1QBX9"/>
<dbReference type="PANTHER" id="PTHR30572">
    <property type="entry name" value="MEMBRANE COMPONENT OF TRANSPORTER-RELATED"/>
    <property type="match status" value="1"/>
</dbReference>
<dbReference type="Pfam" id="PF02687">
    <property type="entry name" value="FtsX"/>
    <property type="match status" value="1"/>
</dbReference>
<evidence type="ECO:0000313" key="11">
    <source>
        <dbReference type="Proteomes" id="UP000031327"/>
    </source>
</evidence>
<feature type="transmembrane region" description="Helical" evidence="7">
    <location>
        <begin position="381"/>
        <end position="406"/>
    </location>
</feature>
<dbReference type="InterPro" id="IPR003838">
    <property type="entry name" value="ABC3_permease_C"/>
</dbReference>
<dbReference type="RefSeq" id="WP_039609971.1">
    <property type="nucleotide sequence ID" value="NZ_JWIC01000006.1"/>
</dbReference>
<evidence type="ECO:0000256" key="3">
    <source>
        <dbReference type="ARBA" id="ARBA00022692"/>
    </source>
</evidence>
<comment type="caution">
    <text evidence="10">The sequence shown here is derived from an EMBL/GenBank/DDBJ whole genome shotgun (WGS) entry which is preliminary data.</text>
</comment>
<evidence type="ECO:0000256" key="6">
    <source>
        <dbReference type="ARBA" id="ARBA00038076"/>
    </source>
</evidence>
<dbReference type="GO" id="GO:0005886">
    <property type="term" value="C:plasma membrane"/>
    <property type="evidence" value="ECO:0007669"/>
    <property type="project" value="UniProtKB-SubCell"/>
</dbReference>
<sequence length="813" mass="91092">MNITRFAHQLKLAVNSLRQAKGFSIAIILTLSLTLACFFVVMSLFSSYFIKPLKVESESRLVIVEQDNIYADKNSAGYQSFQSIEHWYNTQQVFDKAAAVSTSQRIVKSLPGQPKIDVTYATSEYYELFKVPLELGRHMIPASTFEDKVQEMLISYAFWQRYFDGDESVIGQSLQIEGLQVQSFKVVGVVAKEFVDPFMFNDGKAKVWFNFSSDSRYFRAENRSPWSSLYRSLKLVGVLKHGVTHDSAKAHLYQSIQQVKAQWKEGFPSLIDLKPIVTSFREAELGDNDNLAILLLAGVTGLLCIALLNVSNLFISRAVVKHKQLALQAVLGAKQRVLFQSILLETSILMIASVLVALFLAAWGIKLFVSISEGFLPLISALSLDMTVMISALLACFLLSTLFAFITSRLINFNKLRMQIQSSGKGAVNQVSARTIQFMVGFQLFLATGLVISATMVLSKSLETLNRPLGSDTENLYTVQFFIQNMEESIPERYPYINAFKEALNNIEGVEKVAHGGSPVEMNVRSTTVTDMSGKESVFTPQAWVGRDYFDVTGLKIIEGRTFSEAAIRGEKHEFLVSKAVNDLLKPGGSLVGETFISFDPDNPVEVVGVTENFNHPNSFGTHQGRQFWFAAQPYSFPYVVKMEDGKSLSRELVFQAGRTIDLRTGVWRLTDIHHEYGMMTHMERMTRNLSILLAVFTLSLAGVGIYGVLSYNLGLRRYELGIRMALGAKRKSLYKQLFKDTILPLFSAFILAILVCISSYRKVIEHVSDYMMFNSIWLTAVCAGIILFALFATLYPMSKIIGSKPMASLRQE</sequence>
<proteinExistence type="inferred from homology"/>
<name>A0A0C1QBX9_9GAMM</name>
<dbReference type="GO" id="GO:0022857">
    <property type="term" value="F:transmembrane transporter activity"/>
    <property type="evidence" value="ECO:0007669"/>
    <property type="project" value="TreeGrafter"/>
</dbReference>
<dbReference type="InterPro" id="IPR025857">
    <property type="entry name" value="MacB_PCD"/>
</dbReference>
<organism evidence="10 11">
    <name type="scientific">Pseudoalteromonas luteoviolacea</name>
    <dbReference type="NCBI Taxonomy" id="43657"/>
    <lineage>
        <taxon>Bacteria</taxon>
        <taxon>Pseudomonadati</taxon>
        <taxon>Pseudomonadota</taxon>
        <taxon>Gammaproteobacteria</taxon>
        <taxon>Alteromonadales</taxon>
        <taxon>Pseudoalteromonadaceae</taxon>
        <taxon>Pseudoalteromonas</taxon>
    </lineage>
</organism>
<dbReference type="Proteomes" id="UP000031327">
    <property type="component" value="Unassembled WGS sequence"/>
</dbReference>
<evidence type="ECO:0000313" key="10">
    <source>
        <dbReference type="EMBL" id="KID56910.1"/>
    </source>
</evidence>
<feature type="domain" description="MacB-like periplasmic core" evidence="9">
    <location>
        <begin position="446"/>
        <end position="647"/>
    </location>
</feature>
<evidence type="ECO:0000259" key="9">
    <source>
        <dbReference type="Pfam" id="PF12704"/>
    </source>
</evidence>
<reference evidence="10 11" key="1">
    <citation type="submission" date="2014-12" db="EMBL/GenBank/DDBJ databases">
        <title>Draft Genome Sequence of Pseudoalteromonas luteoviolacea HI1.</title>
        <authorList>
            <person name="Asahina A.Y."/>
            <person name="Hadfield M.G."/>
        </authorList>
    </citation>
    <scope>NUCLEOTIDE SEQUENCE [LARGE SCALE GENOMIC DNA]</scope>
    <source>
        <strain evidence="10 11">HI1</strain>
    </source>
</reference>
<dbReference type="InterPro" id="IPR050250">
    <property type="entry name" value="Macrolide_Exporter_MacB"/>
</dbReference>
<accession>A0A0C1QBX9</accession>
<feature type="transmembrane region" description="Helical" evidence="7">
    <location>
        <begin position="348"/>
        <end position="369"/>
    </location>
</feature>
<dbReference type="EMBL" id="JWIC01000006">
    <property type="protein sequence ID" value="KID56910.1"/>
    <property type="molecule type" value="Genomic_DNA"/>
</dbReference>
<keyword evidence="2" id="KW-1003">Cell membrane</keyword>
<dbReference type="OrthoDB" id="5711186at2"/>
<keyword evidence="4 7" id="KW-1133">Transmembrane helix</keyword>
<evidence type="ECO:0000256" key="1">
    <source>
        <dbReference type="ARBA" id="ARBA00004651"/>
    </source>
</evidence>
<evidence type="ECO:0000256" key="5">
    <source>
        <dbReference type="ARBA" id="ARBA00023136"/>
    </source>
</evidence>
<feature type="domain" description="ABC3 transporter permease C-terminal" evidence="8">
    <location>
        <begin position="693"/>
        <end position="805"/>
    </location>
</feature>
<feature type="transmembrane region" description="Helical" evidence="7">
    <location>
        <begin position="773"/>
        <end position="796"/>
    </location>
</feature>
<evidence type="ECO:0000259" key="8">
    <source>
        <dbReference type="Pfam" id="PF02687"/>
    </source>
</evidence>
<comment type="subcellular location">
    <subcellularLocation>
        <location evidence="1">Cell membrane</location>
        <topology evidence="1">Multi-pass membrane protein</topology>
    </subcellularLocation>
</comment>